<name>A0A1V2ZXC3_9GAMM</name>
<dbReference type="InterPro" id="IPR025669">
    <property type="entry name" value="AAA_dom"/>
</dbReference>
<evidence type="ECO:0000313" key="3">
    <source>
        <dbReference type="Proteomes" id="UP000189177"/>
    </source>
</evidence>
<dbReference type="PANTHER" id="PTHR13696">
    <property type="entry name" value="P-LOOP CONTAINING NUCLEOSIDE TRIPHOSPHATE HYDROLASE"/>
    <property type="match status" value="1"/>
</dbReference>
<dbReference type="STRING" id="252474.B1A74_08905"/>
<evidence type="ECO:0000259" key="1">
    <source>
        <dbReference type="Pfam" id="PF13614"/>
    </source>
</evidence>
<comment type="caution">
    <text evidence="2">The sequence shown here is derived from an EMBL/GenBank/DDBJ whole genome shotgun (WGS) entry which is preliminary data.</text>
</comment>
<gene>
    <name evidence="2" type="ORF">B1A74_08905</name>
</gene>
<dbReference type="AlphaFoldDB" id="A0A1V2ZXC3"/>
<organism evidence="2 3">
    <name type="scientific">Thioalkalivibrio halophilus</name>
    <dbReference type="NCBI Taxonomy" id="252474"/>
    <lineage>
        <taxon>Bacteria</taxon>
        <taxon>Pseudomonadati</taxon>
        <taxon>Pseudomonadota</taxon>
        <taxon>Gammaproteobacteria</taxon>
        <taxon>Chromatiales</taxon>
        <taxon>Ectothiorhodospiraceae</taxon>
        <taxon>Thioalkalivibrio</taxon>
    </lineage>
</organism>
<dbReference type="Proteomes" id="UP000189177">
    <property type="component" value="Unassembled WGS sequence"/>
</dbReference>
<dbReference type="OrthoDB" id="9804460at2"/>
<dbReference type="InterPro" id="IPR027417">
    <property type="entry name" value="P-loop_NTPase"/>
</dbReference>
<evidence type="ECO:0000313" key="2">
    <source>
        <dbReference type="EMBL" id="OOC09739.1"/>
    </source>
</evidence>
<dbReference type="InterPro" id="IPR050678">
    <property type="entry name" value="DNA_Partitioning_ATPase"/>
</dbReference>
<accession>A0A1V2ZXC3</accession>
<dbReference type="PANTHER" id="PTHR13696:SF52">
    <property type="entry name" value="PARA FAMILY PROTEIN CT_582"/>
    <property type="match status" value="1"/>
</dbReference>
<dbReference type="EMBL" id="MUZR01000035">
    <property type="protein sequence ID" value="OOC09739.1"/>
    <property type="molecule type" value="Genomic_DNA"/>
</dbReference>
<reference evidence="2 3" key="1">
    <citation type="submission" date="2017-02" db="EMBL/GenBank/DDBJ databases">
        <title>Genomic diversity within the haloalkaliphilic genus Thioalkalivibrio.</title>
        <authorList>
            <person name="Ahn A.-C."/>
            <person name="Meier-Kolthoff J."/>
            <person name="Overmars L."/>
            <person name="Richter M."/>
            <person name="Woyke T."/>
            <person name="Sorokin D.Y."/>
            <person name="Muyzer G."/>
        </authorList>
    </citation>
    <scope>NUCLEOTIDE SEQUENCE [LARGE SCALE GENOMIC DNA]</scope>
    <source>
        <strain evidence="2 3">HL17</strain>
    </source>
</reference>
<keyword evidence="3" id="KW-1185">Reference proteome</keyword>
<dbReference type="Gene3D" id="3.40.50.300">
    <property type="entry name" value="P-loop containing nucleotide triphosphate hydrolases"/>
    <property type="match status" value="1"/>
</dbReference>
<dbReference type="NCBIfam" id="NF047398">
    <property type="entry name" value="AAA_KGGVGR"/>
    <property type="match status" value="1"/>
</dbReference>
<sequence>MVRFHDALQIAESFACERLARFKCVYAIRDLLGRVSLAVNVSAEELPERAQLSGDLNARLGRFAPGADEAVQTRDDLLMPEEVFESPEWVGLDGDDTLEIRLVDRLMNNQDWLRTPVTDQPPLPTAVAFSLKGGVGRSTTLAAWAHHLAGRGMKVLVVDLDLEAPGVQNFLLGPRREAASPWPDYGVVDWLVEGRVGQADRELFEGMLGSVELAPGTPGEIRLAPAFGSRTRDYVAKLGRAYLSVRVDGAEYGFAEAVHALLQTAADRIEPFDVALLDARAGMHDIGAAAVTRLGAHAFLFARDDPPTWAGYEQLFRHLRWSPAITFNMPDTDLRWRLSTVGAMAGSTPKAQAAFRERSYETWQWLYDEEAEAGPSAPEEEDEGMPHWPIPVYADTSMSGATFNMPAEMPVAQVLDKVYGEFFRVAGERLKLGVRRGEE</sequence>
<protein>
    <recommendedName>
        <fullName evidence="1">AAA domain-containing protein</fullName>
    </recommendedName>
</protein>
<dbReference type="Pfam" id="PF13614">
    <property type="entry name" value="AAA_31"/>
    <property type="match status" value="1"/>
</dbReference>
<dbReference type="SUPFAM" id="SSF52540">
    <property type="entry name" value="P-loop containing nucleoside triphosphate hydrolases"/>
    <property type="match status" value="1"/>
</dbReference>
<proteinExistence type="predicted"/>
<feature type="domain" description="AAA" evidence="1">
    <location>
        <begin position="130"/>
        <end position="162"/>
    </location>
</feature>